<accession>A0ABQ3I6Q8</accession>
<dbReference type="PANTHER" id="PTHR21485:SF6">
    <property type="entry name" value="N-ACYLNEURAMINATE CYTIDYLYLTRANSFERASE-RELATED"/>
    <property type="match status" value="1"/>
</dbReference>
<sequence>MKDITFFLPTRKGSSRVVNKNTRNFAKVEGGLLAVKLRQLMESKEIAEIVLSTNDEECIRVASQFGDKRLKIIERPEHLCLDTTPLTDLINYVPEVVSSTHVLWGHVTTPMVDGKEYDRIVLKYFEGLTNGFDSLVTVKRLQNFLIDPDLGKVMNAQTHIENRWPRTQDLKLLYEVNHAAFITAIDNYRDINDRVGVNIMFLEQDSIQSIDVDWEDDFRIAEAVYSNLMNG</sequence>
<dbReference type="Pfam" id="PF02348">
    <property type="entry name" value="CTP_transf_3"/>
    <property type="match status" value="1"/>
</dbReference>
<evidence type="ECO:0008006" key="3">
    <source>
        <dbReference type="Google" id="ProtNLM"/>
    </source>
</evidence>
<dbReference type="PANTHER" id="PTHR21485">
    <property type="entry name" value="HAD SUPERFAMILY MEMBERS CMAS AND KDSC"/>
    <property type="match status" value="1"/>
</dbReference>
<dbReference type="InterPro" id="IPR029044">
    <property type="entry name" value="Nucleotide-diphossugar_trans"/>
</dbReference>
<dbReference type="Gene3D" id="3.90.550.10">
    <property type="entry name" value="Spore Coat Polysaccharide Biosynthesis Protein SpsA, Chain A"/>
    <property type="match status" value="1"/>
</dbReference>
<dbReference type="InterPro" id="IPR003329">
    <property type="entry name" value="Cytidylyl_trans"/>
</dbReference>
<protein>
    <recommendedName>
        <fullName evidence="3">Acylneuraminate cytidylyltransferase</fullName>
    </recommendedName>
</protein>
<evidence type="ECO:0000313" key="2">
    <source>
        <dbReference type="Proteomes" id="UP000658258"/>
    </source>
</evidence>
<gene>
    <name evidence="1" type="ORF">GCM10011340_25530</name>
</gene>
<keyword evidence="2" id="KW-1185">Reference proteome</keyword>
<reference evidence="2" key="1">
    <citation type="journal article" date="2019" name="Int. J. Syst. Evol. Microbiol.">
        <title>The Global Catalogue of Microorganisms (GCM) 10K type strain sequencing project: providing services to taxonomists for standard genome sequencing and annotation.</title>
        <authorList>
            <consortium name="The Broad Institute Genomics Platform"/>
            <consortium name="The Broad Institute Genome Sequencing Center for Infectious Disease"/>
            <person name="Wu L."/>
            <person name="Ma J."/>
        </authorList>
    </citation>
    <scope>NUCLEOTIDE SEQUENCE [LARGE SCALE GENOMIC DNA]</scope>
    <source>
        <strain evidence="2">CGMCC 1.15111</strain>
    </source>
</reference>
<dbReference type="EMBL" id="BNAG01000003">
    <property type="protein sequence ID" value="GHE68617.1"/>
    <property type="molecule type" value="Genomic_DNA"/>
</dbReference>
<proteinExistence type="predicted"/>
<dbReference type="SUPFAM" id="SSF53448">
    <property type="entry name" value="Nucleotide-diphospho-sugar transferases"/>
    <property type="match status" value="1"/>
</dbReference>
<organism evidence="1 2">
    <name type="scientific">Roseivirga thermotolerans</name>
    <dbReference type="NCBI Taxonomy" id="1758176"/>
    <lineage>
        <taxon>Bacteria</taxon>
        <taxon>Pseudomonadati</taxon>
        <taxon>Bacteroidota</taxon>
        <taxon>Cytophagia</taxon>
        <taxon>Cytophagales</taxon>
        <taxon>Roseivirgaceae</taxon>
        <taxon>Roseivirga</taxon>
    </lineage>
</organism>
<comment type="caution">
    <text evidence="1">The sequence shown here is derived from an EMBL/GenBank/DDBJ whole genome shotgun (WGS) entry which is preliminary data.</text>
</comment>
<dbReference type="InterPro" id="IPR050793">
    <property type="entry name" value="CMP-NeuNAc_synthase"/>
</dbReference>
<evidence type="ECO:0000313" key="1">
    <source>
        <dbReference type="EMBL" id="GHE68617.1"/>
    </source>
</evidence>
<name>A0ABQ3I6Q8_9BACT</name>
<dbReference type="RefSeq" id="WP_189630645.1">
    <property type="nucleotide sequence ID" value="NZ_BNAG01000003.1"/>
</dbReference>
<dbReference type="Proteomes" id="UP000658258">
    <property type="component" value="Unassembled WGS sequence"/>
</dbReference>